<evidence type="ECO:0000256" key="11">
    <source>
        <dbReference type="RuleBase" id="RU004227"/>
    </source>
</evidence>
<dbReference type="SUPFAM" id="SSF52540">
    <property type="entry name" value="P-loop containing nucleoside triphosphate hydrolases"/>
    <property type="match status" value="1"/>
</dbReference>
<evidence type="ECO:0000256" key="7">
    <source>
        <dbReference type="ARBA" id="ARBA00023125"/>
    </source>
</evidence>
<dbReference type="GO" id="GO:0005886">
    <property type="term" value="C:plasma membrane"/>
    <property type="evidence" value="ECO:0007669"/>
    <property type="project" value="TreeGrafter"/>
</dbReference>
<evidence type="ECO:0000256" key="10">
    <source>
        <dbReference type="RuleBase" id="RU000577"/>
    </source>
</evidence>
<feature type="domain" description="Chromosomal replication initiator DnaA C-terminal" evidence="14">
    <location>
        <begin position="398"/>
        <end position="467"/>
    </location>
</feature>
<dbReference type="RefSeq" id="WP_068630455.1">
    <property type="nucleotide sequence ID" value="NZ_LSZQ01000049.1"/>
</dbReference>
<feature type="region of interest" description="Domain IV, binds dsDNA" evidence="8">
    <location>
        <begin position="370"/>
        <end position="490"/>
    </location>
</feature>
<evidence type="ECO:0000256" key="8">
    <source>
        <dbReference type="HAMAP-Rule" id="MF_00377"/>
    </source>
</evidence>
<feature type="binding site" evidence="8">
    <location>
        <position position="201"/>
    </location>
    <ligand>
        <name>ATP</name>
        <dbReference type="ChEBI" id="CHEBI:30616"/>
    </ligand>
</feature>
<dbReference type="OrthoDB" id="9807019at2"/>
<dbReference type="CDD" id="cd00009">
    <property type="entry name" value="AAA"/>
    <property type="match status" value="1"/>
</dbReference>
<dbReference type="GO" id="GO:0005524">
    <property type="term" value="F:ATP binding"/>
    <property type="evidence" value="ECO:0007669"/>
    <property type="project" value="UniProtKB-UniRule"/>
</dbReference>
<organism evidence="15 16">
    <name type="scientific">Cephaloticoccus primus</name>
    <dbReference type="NCBI Taxonomy" id="1548207"/>
    <lineage>
        <taxon>Bacteria</taxon>
        <taxon>Pseudomonadati</taxon>
        <taxon>Verrucomicrobiota</taxon>
        <taxon>Opitutia</taxon>
        <taxon>Opitutales</taxon>
        <taxon>Opitutaceae</taxon>
        <taxon>Cephaloticoccus</taxon>
    </lineage>
</organism>
<accession>A0A139SLJ5</accession>
<evidence type="ECO:0000256" key="5">
    <source>
        <dbReference type="ARBA" id="ARBA00022840"/>
    </source>
</evidence>
<dbReference type="InterPro" id="IPR001957">
    <property type="entry name" value="Chromosome_initiator_DnaA"/>
</dbReference>
<dbReference type="PRINTS" id="PR00051">
    <property type="entry name" value="DNAA"/>
</dbReference>
<dbReference type="AlphaFoldDB" id="A0A139SLJ5"/>
<evidence type="ECO:0000256" key="6">
    <source>
        <dbReference type="ARBA" id="ARBA00023121"/>
    </source>
</evidence>
<evidence type="ECO:0000256" key="4">
    <source>
        <dbReference type="ARBA" id="ARBA00022741"/>
    </source>
</evidence>
<feature type="region of interest" description="Domain I, interacts with DnaA modulators" evidence="8">
    <location>
        <begin position="1"/>
        <end position="124"/>
    </location>
</feature>
<name>A0A139SLJ5_9BACT</name>
<evidence type="ECO:0000256" key="12">
    <source>
        <dbReference type="SAM" id="MobiDB-lite"/>
    </source>
</evidence>
<dbReference type="InterPro" id="IPR010921">
    <property type="entry name" value="Trp_repressor/repl_initiator"/>
</dbReference>
<keyword evidence="6 8" id="KW-0446">Lipid-binding</keyword>
<evidence type="ECO:0000259" key="14">
    <source>
        <dbReference type="SMART" id="SM00760"/>
    </source>
</evidence>
<dbReference type="InterPro" id="IPR027417">
    <property type="entry name" value="P-loop_NTPase"/>
</dbReference>
<dbReference type="GO" id="GO:0006270">
    <property type="term" value="P:DNA replication initiation"/>
    <property type="evidence" value="ECO:0007669"/>
    <property type="project" value="UniProtKB-UniRule"/>
</dbReference>
<evidence type="ECO:0000256" key="1">
    <source>
        <dbReference type="ARBA" id="ARBA00006583"/>
    </source>
</evidence>
<comment type="caution">
    <text evidence="8">Lacks conserved residue(s) required for the propagation of feature annotation.</text>
</comment>
<dbReference type="Gene3D" id="3.30.300.180">
    <property type="match status" value="1"/>
</dbReference>
<evidence type="ECO:0000313" key="15">
    <source>
        <dbReference type="EMBL" id="KXU35429.1"/>
    </source>
</evidence>
<comment type="similarity">
    <text evidence="1 8 11">Belongs to the DnaA family.</text>
</comment>
<comment type="caution">
    <text evidence="15">The sequence shown here is derived from an EMBL/GenBank/DDBJ whole genome shotgun (WGS) entry which is preliminary data.</text>
</comment>
<keyword evidence="2 8" id="KW-0963">Cytoplasm</keyword>
<evidence type="ECO:0000313" key="16">
    <source>
        <dbReference type="Proteomes" id="UP000070058"/>
    </source>
</evidence>
<dbReference type="PANTHER" id="PTHR30050">
    <property type="entry name" value="CHROMOSOMAL REPLICATION INITIATOR PROTEIN DNAA"/>
    <property type="match status" value="1"/>
</dbReference>
<evidence type="ECO:0000256" key="9">
    <source>
        <dbReference type="NCBIfam" id="TIGR00362"/>
    </source>
</evidence>
<feature type="binding site" evidence="8">
    <location>
        <position position="200"/>
    </location>
    <ligand>
        <name>ATP</name>
        <dbReference type="ChEBI" id="CHEBI:30616"/>
    </ligand>
</feature>
<dbReference type="InterPro" id="IPR013317">
    <property type="entry name" value="DnaA_dom"/>
</dbReference>
<feature type="region of interest" description="Domain III, AAA+ region" evidence="8">
    <location>
        <begin position="153"/>
        <end position="369"/>
    </location>
</feature>
<reference evidence="16" key="1">
    <citation type="submission" date="2016-02" db="EMBL/GenBank/DDBJ databases">
        <authorList>
            <person name="Sanders J.G."/>
            <person name="Lin J.Y."/>
            <person name="Wertz J.T."/>
            <person name="Russell J.A."/>
            <person name="Moreau C.S."/>
            <person name="Powell S."/>
        </authorList>
    </citation>
    <scope>NUCLEOTIDE SEQUENCE [LARGE SCALE GENOMIC DNA]</scope>
    <source>
        <strain evidence="16">CAG34</strain>
    </source>
</reference>
<protein>
    <recommendedName>
        <fullName evidence="8 9">Chromosomal replication initiator protein DnaA</fullName>
    </recommendedName>
</protein>
<dbReference type="HAMAP" id="MF_00377">
    <property type="entry name" value="DnaA_bact"/>
    <property type="match status" value="1"/>
</dbReference>
<dbReference type="GO" id="GO:0008289">
    <property type="term" value="F:lipid binding"/>
    <property type="evidence" value="ECO:0007669"/>
    <property type="project" value="UniProtKB-KW"/>
</dbReference>
<dbReference type="GO" id="GO:0003688">
    <property type="term" value="F:DNA replication origin binding"/>
    <property type="evidence" value="ECO:0007669"/>
    <property type="project" value="UniProtKB-UniRule"/>
</dbReference>
<feature type="domain" description="AAA+ ATPase" evidence="13">
    <location>
        <begin position="186"/>
        <end position="315"/>
    </location>
</feature>
<dbReference type="Pfam" id="PF08299">
    <property type="entry name" value="Bac_DnaA_C"/>
    <property type="match status" value="1"/>
</dbReference>
<dbReference type="STRING" id="1548207.AXK11_06525"/>
<feature type="compositionally biased region" description="Polar residues" evidence="12">
    <location>
        <begin position="98"/>
        <end position="110"/>
    </location>
</feature>
<dbReference type="Gene3D" id="1.10.8.60">
    <property type="match status" value="1"/>
</dbReference>
<keyword evidence="4 8" id="KW-0547">Nucleotide-binding</keyword>
<dbReference type="Gene3D" id="3.40.50.300">
    <property type="entry name" value="P-loop containing nucleotide triphosphate hydrolases"/>
    <property type="match status" value="1"/>
</dbReference>
<dbReference type="SUPFAM" id="SSF48295">
    <property type="entry name" value="TrpR-like"/>
    <property type="match status" value="1"/>
</dbReference>
<feature type="binding site" evidence="8">
    <location>
        <position position="199"/>
    </location>
    <ligand>
        <name>ATP</name>
        <dbReference type="ChEBI" id="CHEBI:30616"/>
    </ligand>
</feature>
<comment type="subunit">
    <text evidence="8">Oligomerizes as a right-handed, spiral filament on DNA at oriC.</text>
</comment>
<dbReference type="InterPro" id="IPR020591">
    <property type="entry name" value="Chromosome_initiator_DnaA-like"/>
</dbReference>
<evidence type="ECO:0000259" key="13">
    <source>
        <dbReference type="SMART" id="SM00382"/>
    </source>
</evidence>
<evidence type="ECO:0000256" key="3">
    <source>
        <dbReference type="ARBA" id="ARBA00022705"/>
    </source>
</evidence>
<feature type="binding site" evidence="8">
    <location>
        <position position="197"/>
    </location>
    <ligand>
        <name>ATP</name>
        <dbReference type="ChEBI" id="CHEBI:30616"/>
    </ligand>
</feature>
<dbReference type="InterPro" id="IPR003593">
    <property type="entry name" value="AAA+_ATPase"/>
</dbReference>
<keyword evidence="16" id="KW-1185">Reference proteome</keyword>
<comment type="subcellular location">
    <subcellularLocation>
        <location evidence="8">Cytoplasm</location>
    </subcellularLocation>
</comment>
<dbReference type="Pfam" id="PF00308">
    <property type="entry name" value="Bac_DnaA"/>
    <property type="match status" value="1"/>
</dbReference>
<dbReference type="Proteomes" id="UP000070058">
    <property type="component" value="Unassembled WGS sequence"/>
</dbReference>
<dbReference type="CDD" id="cd06571">
    <property type="entry name" value="Bac_DnaA_C"/>
    <property type="match status" value="1"/>
</dbReference>
<evidence type="ECO:0000256" key="2">
    <source>
        <dbReference type="ARBA" id="ARBA00022490"/>
    </source>
</evidence>
<dbReference type="PANTHER" id="PTHR30050:SF2">
    <property type="entry name" value="CHROMOSOMAL REPLICATION INITIATOR PROTEIN DNAA"/>
    <property type="match status" value="1"/>
</dbReference>
<dbReference type="GO" id="GO:0006275">
    <property type="term" value="P:regulation of DNA replication"/>
    <property type="evidence" value="ECO:0007669"/>
    <property type="project" value="UniProtKB-UniRule"/>
</dbReference>
<dbReference type="InterPro" id="IPR024633">
    <property type="entry name" value="DnaA_N_dom"/>
</dbReference>
<dbReference type="Pfam" id="PF11638">
    <property type="entry name" value="DnaA_N"/>
    <property type="match status" value="1"/>
</dbReference>
<sequence>MSSLTLAPSPWEAAKTSLKQFFSEEVFKMWFEPLHCVELGEDNITLGVPNDFAAIWIQENYLDLIVKHLGMACGRQLSVTLQKSAAPLLHGRSGNAIPAQSNERGTQSAGGRSGGSTADGLDASAGRFASTHAATHAAEQSRPRYSERLAEATLNPRNTFDTLVVGSNNQMAHAAAMAVAQAPAQAYNPLFLYGDTGLGKTHLMHAIGHAILQNRPDARVVYLSTERFTNEFIQALQENNLTKFRQRYRRANVLLLDDVQFLADKERIQEEFFHTFNDLFESGKQIVLSSDRRASEIQKLEARLVSRFEWGLPADIQAPDFETRVAILRSKAATLKAEVPHEVITFIAQHISGNVRRLEGALIKVSSYAALTGRPLDIASTEKLLQDVLIEQAQNLLTIETIQKRVADHFQIRHSDMTSKRRPNNIAIPRQIAMYLSRKLTKHSLQDIGDSFGGRDHGTVIHACKAVDNMIEQDPGMRGSIEFLRNQLAR</sequence>
<dbReference type="SMART" id="SM00760">
    <property type="entry name" value="Bac_DnaA_C"/>
    <property type="match status" value="1"/>
</dbReference>
<keyword evidence="5 8" id="KW-0067">ATP-binding</keyword>
<dbReference type="NCBIfam" id="TIGR00362">
    <property type="entry name" value="DnaA"/>
    <property type="match status" value="1"/>
</dbReference>
<dbReference type="InterPro" id="IPR038454">
    <property type="entry name" value="DnaA_N_sf"/>
</dbReference>
<dbReference type="GO" id="GO:0005737">
    <property type="term" value="C:cytoplasm"/>
    <property type="evidence" value="ECO:0007669"/>
    <property type="project" value="UniProtKB-SubCell"/>
</dbReference>
<keyword evidence="3 8" id="KW-0235">DNA replication</keyword>
<comment type="function">
    <text evidence="8 10">Plays an essential role in the initiation and regulation of chromosomal replication. ATP-DnaA binds to the origin of replication (oriC) to initiate formation of the DNA replication initiation complex once per cell cycle. Binds the DnaA box (a 9 base pair repeat at the origin) and separates the double-stranded (ds)DNA. Forms a right-handed helical filament on oriC DNA; dsDNA binds to the exterior of the filament while single-stranded (ss)DNA is stabiized in the filament's interior. The ATP-DnaA-oriC complex binds and stabilizes one strand of the AT-rich DNA unwinding element (DUE), permitting loading of DNA polymerase. After initiation quickly degrades to an ADP-DnaA complex that is not apt for DNA replication. Binds acidic phospholipids.</text>
</comment>
<keyword evidence="7 8" id="KW-0238">DNA-binding</keyword>
<dbReference type="EMBL" id="LSZQ01000049">
    <property type="protein sequence ID" value="KXU35429.1"/>
    <property type="molecule type" value="Genomic_DNA"/>
</dbReference>
<comment type="domain">
    <text evidence="8">Domain I is involved in oligomerization and binding regulators, domain II is flexibile and of varying length in different bacteria, domain III forms the AAA+ region, while domain IV binds dsDNA.</text>
</comment>
<dbReference type="Gene3D" id="1.10.1750.10">
    <property type="match status" value="1"/>
</dbReference>
<dbReference type="InterPro" id="IPR013159">
    <property type="entry name" value="DnaA_C"/>
</dbReference>
<gene>
    <name evidence="8" type="primary">dnaA</name>
    <name evidence="15" type="ORF">AXK11_06525</name>
</gene>
<dbReference type="FunFam" id="3.40.50.300:FF:000668">
    <property type="entry name" value="Chromosomal replication initiator protein DnaA"/>
    <property type="match status" value="1"/>
</dbReference>
<proteinExistence type="inferred from homology"/>
<dbReference type="SMART" id="SM00382">
    <property type="entry name" value="AAA"/>
    <property type="match status" value="1"/>
</dbReference>
<feature type="region of interest" description="Disordered" evidence="12">
    <location>
        <begin position="92"/>
        <end position="122"/>
    </location>
</feature>